<evidence type="ECO:0000259" key="1">
    <source>
        <dbReference type="Pfam" id="PF00534"/>
    </source>
</evidence>
<dbReference type="InterPro" id="IPR001296">
    <property type="entry name" value="Glyco_trans_1"/>
</dbReference>
<gene>
    <name evidence="2" type="ORF">GGP71_002701</name>
</gene>
<proteinExistence type="predicted"/>
<evidence type="ECO:0000313" key="2">
    <source>
        <dbReference type="EMBL" id="MCS3678760.1"/>
    </source>
</evidence>
<accession>A0A9X2Q6N9</accession>
<dbReference type="PANTHER" id="PTHR45947:SF3">
    <property type="entry name" value="SULFOQUINOVOSYL TRANSFERASE SQD2"/>
    <property type="match status" value="1"/>
</dbReference>
<dbReference type="Pfam" id="PF00534">
    <property type="entry name" value="Glycos_transf_1"/>
    <property type="match status" value="1"/>
</dbReference>
<feature type="domain" description="Glycosyl transferase family 1" evidence="1">
    <location>
        <begin position="196"/>
        <end position="352"/>
    </location>
</feature>
<reference evidence="2" key="1">
    <citation type="submission" date="2022-08" db="EMBL/GenBank/DDBJ databases">
        <title>Genomic Encyclopedia of Type Strains, Phase V (KMG-V): Genome sequencing to study the core and pangenomes of soil and plant-associated prokaryotes.</title>
        <authorList>
            <person name="Whitman W."/>
        </authorList>
    </citation>
    <scope>NUCLEOTIDE SEQUENCE</scope>
    <source>
        <strain evidence="2">0</strain>
    </source>
</reference>
<dbReference type="EMBL" id="JANUAU010000009">
    <property type="protein sequence ID" value="MCS3678760.1"/>
    <property type="molecule type" value="Genomic_DNA"/>
</dbReference>
<organism evidence="2 3">
    <name type="scientific">Salinibacter ruber</name>
    <dbReference type="NCBI Taxonomy" id="146919"/>
    <lineage>
        <taxon>Bacteria</taxon>
        <taxon>Pseudomonadati</taxon>
        <taxon>Rhodothermota</taxon>
        <taxon>Rhodothermia</taxon>
        <taxon>Rhodothermales</taxon>
        <taxon>Salinibacteraceae</taxon>
        <taxon>Salinibacter</taxon>
    </lineage>
</organism>
<dbReference type="RefSeq" id="WP_259080805.1">
    <property type="nucleotide sequence ID" value="NZ_JANUAU010000009.1"/>
</dbReference>
<name>A0A9X2Q6N9_9BACT</name>
<protein>
    <submittedName>
        <fullName evidence="2">Glycosyltransferase involved in cell wall biosynthesis</fullName>
    </submittedName>
</protein>
<evidence type="ECO:0000313" key="3">
    <source>
        <dbReference type="Proteomes" id="UP001155027"/>
    </source>
</evidence>
<sequence>MNVAVFFHRFGPYHRSRLDGAGEVLNVTGIEISGHTSEYDWDEVAEGASFNRICLFPDRYSEDVPTTELTAGIRSTLSNVSPDVVAVHGWSTRSALAATRECSRAGIPTIVMSESTAHDADRSWIREQVKRRVVGLHQSGLVGGTPHTEYLQQLGVPRRRIFKGYDAVDNNHFATGAEAARKDEENVRTEYGLPAQYMLASARFRPKKNLSGLLRAYAAYRERSSRDEVLELVVLGDGPLREKIEAIRTELELEGCVHFPGFKQYDDLPAYYGLAEFFVHASTTEQWGLVVNEAMAAGLPVLVSDRCGCAQDLVKEGENGWTFDPNDANELSELLARMTRASQEERTMGRKSQRIIDRWGPDAFAQGLKKAAETALGESVADSCFDSLLLRGLMHR</sequence>
<dbReference type="Proteomes" id="UP001155027">
    <property type="component" value="Unassembled WGS sequence"/>
</dbReference>
<dbReference type="PANTHER" id="PTHR45947">
    <property type="entry name" value="SULFOQUINOVOSYL TRANSFERASE SQD2"/>
    <property type="match status" value="1"/>
</dbReference>
<dbReference type="Gene3D" id="3.40.50.2000">
    <property type="entry name" value="Glycogen Phosphorylase B"/>
    <property type="match status" value="2"/>
</dbReference>
<dbReference type="InterPro" id="IPR050194">
    <property type="entry name" value="Glycosyltransferase_grp1"/>
</dbReference>
<dbReference type="SUPFAM" id="SSF53756">
    <property type="entry name" value="UDP-Glycosyltransferase/glycogen phosphorylase"/>
    <property type="match status" value="1"/>
</dbReference>
<dbReference type="AlphaFoldDB" id="A0A9X2Q6N9"/>
<dbReference type="GO" id="GO:0016757">
    <property type="term" value="F:glycosyltransferase activity"/>
    <property type="evidence" value="ECO:0007669"/>
    <property type="project" value="InterPro"/>
</dbReference>
<comment type="caution">
    <text evidence="2">The sequence shown here is derived from an EMBL/GenBank/DDBJ whole genome shotgun (WGS) entry which is preliminary data.</text>
</comment>